<dbReference type="NCBIfam" id="TIGR00305">
    <property type="entry name" value="putative toxin-antitoxin system toxin component, PIN family"/>
    <property type="match status" value="1"/>
</dbReference>
<gene>
    <name evidence="2" type="ORF">FDK13_06440</name>
</gene>
<evidence type="ECO:0000313" key="3">
    <source>
        <dbReference type="Proteomes" id="UP000304900"/>
    </source>
</evidence>
<feature type="domain" description="PIN" evidence="1">
    <location>
        <begin position="1"/>
        <end position="113"/>
    </location>
</feature>
<reference evidence="2 3" key="1">
    <citation type="submission" date="2019-05" db="EMBL/GenBank/DDBJ databases">
        <title>Dyadobacter AR-3-8 sp. nov., isolated from arctic soil.</title>
        <authorList>
            <person name="Chaudhary D.K."/>
        </authorList>
    </citation>
    <scope>NUCLEOTIDE SEQUENCE [LARGE SCALE GENOMIC DNA]</scope>
    <source>
        <strain evidence="2 3">AR-3-8</strain>
    </source>
</reference>
<dbReference type="Pfam" id="PF13470">
    <property type="entry name" value="PIN_3"/>
    <property type="match status" value="1"/>
</dbReference>
<dbReference type="PANTHER" id="PTHR34610">
    <property type="entry name" value="SSL7007 PROTEIN"/>
    <property type="match status" value="1"/>
</dbReference>
<organism evidence="2 3">
    <name type="scientific">Dyadobacter frigoris</name>
    <dbReference type="NCBI Taxonomy" id="2576211"/>
    <lineage>
        <taxon>Bacteria</taxon>
        <taxon>Pseudomonadati</taxon>
        <taxon>Bacteroidota</taxon>
        <taxon>Cytophagia</taxon>
        <taxon>Cytophagales</taxon>
        <taxon>Spirosomataceae</taxon>
        <taxon>Dyadobacter</taxon>
    </lineage>
</organism>
<dbReference type="SUPFAM" id="SSF88723">
    <property type="entry name" value="PIN domain-like"/>
    <property type="match status" value="1"/>
</dbReference>
<evidence type="ECO:0000313" key="2">
    <source>
        <dbReference type="EMBL" id="TKT93483.1"/>
    </source>
</evidence>
<dbReference type="InterPro" id="IPR002716">
    <property type="entry name" value="PIN_dom"/>
</dbReference>
<name>A0A4V6BJB7_9BACT</name>
<dbReference type="Proteomes" id="UP000304900">
    <property type="component" value="Unassembled WGS sequence"/>
</dbReference>
<dbReference type="PANTHER" id="PTHR34610:SF3">
    <property type="entry name" value="SSL7007 PROTEIN"/>
    <property type="match status" value="1"/>
</dbReference>
<dbReference type="AlphaFoldDB" id="A0A4V6BJB7"/>
<dbReference type="EMBL" id="SZVO01000002">
    <property type="protein sequence ID" value="TKT93483.1"/>
    <property type="molecule type" value="Genomic_DNA"/>
</dbReference>
<keyword evidence="3" id="KW-1185">Reference proteome</keyword>
<proteinExistence type="predicted"/>
<dbReference type="InterPro" id="IPR002850">
    <property type="entry name" value="PIN_toxin-like"/>
</dbReference>
<sequence length="132" mass="15189">MRVVLDTNCLLVVVPKKSSFRWIYDALLAGELEWVVTTEILAEYEELLARFYSADYADLILKVLVNLPNVIKINPISFNWLLIDRDPDDNKFVDAYVASNADVIITNDHHFKILKSIPFPAVNCIKLVDFKF</sequence>
<dbReference type="RefSeq" id="WP_137339158.1">
    <property type="nucleotide sequence ID" value="NZ_BSQH01000017.1"/>
</dbReference>
<accession>A0A4V6BJB7</accession>
<dbReference type="Gene3D" id="3.40.50.1010">
    <property type="entry name" value="5'-nuclease"/>
    <property type="match status" value="1"/>
</dbReference>
<evidence type="ECO:0000259" key="1">
    <source>
        <dbReference type="SMART" id="SM00670"/>
    </source>
</evidence>
<dbReference type="InterPro" id="IPR029060">
    <property type="entry name" value="PIN-like_dom_sf"/>
</dbReference>
<protein>
    <submittedName>
        <fullName evidence="2">Putative toxin-antitoxin system toxin component, PIN family</fullName>
    </submittedName>
</protein>
<comment type="caution">
    <text evidence="2">The sequence shown here is derived from an EMBL/GenBank/DDBJ whole genome shotgun (WGS) entry which is preliminary data.</text>
</comment>
<dbReference type="SMART" id="SM00670">
    <property type="entry name" value="PINc"/>
    <property type="match status" value="1"/>
</dbReference>
<dbReference type="OrthoDB" id="9802590at2"/>